<dbReference type="Proteomes" id="UP000319103">
    <property type="component" value="Unassembled WGS sequence"/>
</dbReference>
<reference evidence="2 3" key="1">
    <citation type="submission" date="2019-06" db="EMBL/GenBank/DDBJ databases">
        <title>Description of Kitasatospora acidophila sp. nov. isolated from pine grove soil, and reclassification of Streptomyces novaecaesareae to Kitasatospora novaeceasareae comb. nov.</title>
        <authorList>
            <person name="Kim M.J."/>
        </authorList>
    </citation>
    <scope>NUCLEOTIDE SEQUENCE [LARGE SCALE GENOMIC DNA]</scope>
    <source>
        <strain evidence="2 3">MMS16-CNU292</strain>
    </source>
</reference>
<accession>A0A540WAW2</accession>
<keyword evidence="1" id="KW-0732">Signal</keyword>
<comment type="caution">
    <text evidence="2">The sequence shown here is derived from an EMBL/GenBank/DDBJ whole genome shotgun (WGS) entry which is preliminary data.</text>
</comment>
<dbReference type="AlphaFoldDB" id="A0A540WAW2"/>
<evidence type="ECO:0000256" key="1">
    <source>
        <dbReference type="SAM" id="SignalP"/>
    </source>
</evidence>
<feature type="signal peptide" evidence="1">
    <location>
        <begin position="1"/>
        <end position="28"/>
    </location>
</feature>
<proteinExistence type="predicted"/>
<dbReference type="EMBL" id="VIGB01000003">
    <property type="protein sequence ID" value="TQF06180.1"/>
    <property type="molecule type" value="Genomic_DNA"/>
</dbReference>
<gene>
    <name evidence="2" type="ORF">E6W39_33120</name>
</gene>
<name>A0A540WAW2_9ACTN</name>
<evidence type="ECO:0000313" key="3">
    <source>
        <dbReference type="Proteomes" id="UP000319103"/>
    </source>
</evidence>
<dbReference type="RefSeq" id="WP_141636625.1">
    <property type="nucleotide sequence ID" value="NZ_VIGB01000003.1"/>
</dbReference>
<feature type="chain" id="PRO_5022011778" evidence="1">
    <location>
        <begin position="29"/>
        <end position="68"/>
    </location>
</feature>
<keyword evidence="3" id="KW-1185">Reference proteome</keyword>
<organism evidence="2 3">
    <name type="scientific">Kitasatospora acidiphila</name>
    <dbReference type="NCBI Taxonomy" id="2567942"/>
    <lineage>
        <taxon>Bacteria</taxon>
        <taxon>Bacillati</taxon>
        <taxon>Actinomycetota</taxon>
        <taxon>Actinomycetes</taxon>
        <taxon>Kitasatosporales</taxon>
        <taxon>Streptomycetaceae</taxon>
        <taxon>Kitasatospora</taxon>
    </lineage>
</organism>
<evidence type="ECO:0000313" key="2">
    <source>
        <dbReference type="EMBL" id="TQF06180.1"/>
    </source>
</evidence>
<protein>
    <submittedName>
        <fullName evidence="2">Uncharacterized protein</fullName>
    </submittedName>
</protein>
<sequence>MASNSRRGLALLLLVGTLLTGATATAQAATHHGGTTRAGGTDSVQCPTPIVIKDTSWGDWYCPPPNIK</sequence>